<dbReference type="InterPro" id="IPR039809">
    <property type="entry name" value="Chemokine_b/g/d"/>
</dbReference>
<feature type="compositionally biased region" description="Basic residues" evidence="2">
    <location>
        <begin position="125"/>
        <end position="144"/>
    </location>
</feature>
<keyword evidence="6" id="KW-1185">Reference proteome</keyword>
<evidence type="ECO:0000313" key="5">
    <source>
        <dbReference type="EMBL" id="KAK9539067.1"/>
    </source>
</evidence>
<dbReference type="SUPFAM" id="SSF54117">
    <property type="entry name" value="Interleukin 8-like chemokines"/>
    <property type="match status" value="1"/>
</dbReference>
<comment type="caution">
    <text evidence="5">The sequence shown here is derived from an EMBL/GenBank/DDBJ whole genome shotgun (WGS) entry which is preliminary data.</text>
</comment>
<feature type="domain" description="Chemokine interleukin-8-like" evidence="4">
    <location>
        <begin position="27"/>
        <end position="86"/>
    </location>
</feature>
<gene>
    <name evidence="5" type="ORF">VZT92_004199</name>
</gene>
<keyword evidence="3" id="KW-0732">Signal</keyword>
<dbReference type="GO" id="GO:0008009">
    <property type="term" value="F:chemokine activity"/>
    <property type="evidence" value="ECO:0007669"/>
    <property type="project" value="InterPro"/>
</dbReference>
<feature type="region of interest" description="Disordered" evidence="2">
    <location>
        <begin position="90"/>
        <end position="144"/>
    </location>
</feature>
<name>A0AAW1FXB5_ZOAVI</name>
<reference evidence="5 6" key="1">
    <citation type="journal article" date="2024" name="Genome Biol. Evol.">
        <title>Chromosome-level genome assembly of the viviparous eelpout Zoarces viviparus.</title>
        <authorList>
            <person name="Fuhrmann N."/>
            <person name="Brasseur M.V."/>
            <person name="Bakowski C.E."/>
            <person name="Podsiadlowski L."/>
            <person name="Prost S."/>
            <person name="Krehenwinkel H."/>
            <person name="Mayer C."/>
        </authorList>
    </citation>
    <scope>NUCLEOTIDE SEQUENCE [LARGE SCALE GENOMIC DNA]</scope>
    <source>
        <strain evidence="5">NO-MEL_2022_Ind0_liver</strain>
    </source>
</reference>
<dbReference type="GO" id="GO:0005615">
    <property type="term" value="C:extracellular space"/>
    <property type="evidence" value="ECO:0007669"/>
    <property type="project" value="UniProtKB-KW"/>
</dbReference>
<evidence type="ECO:0000259" key="4">
    <source>
        <dbReference type="SMART" id="SM00199"/>
    </source>
</evidence>
<evidence type="ECO:0000256" key="1">
    <source>
        <dbReference type="ARBA" id="ARBA00022514"/>
    </source>
</evidence>
<feature type="signal peptide" evidence="3">
    <location>
        <begin position="1"/>
        <end position="19"/>
    </location>
</feature>
<dbReference type="EMBL" id="JBCEZU010000023">
    <property type="protein sequence ID" value="KAK9539067.1"/>
    <property type="molecule type" value="Genomic_DNA"/>
</dbReference>
<organism evidence="5 6">
    <name type="scientific">Zoarces viviparus</name>
    <name type="common">Viviparous eelpout</name>
    <name type="synonym">Blennius viviparus</name>
    <dbReference type="NCBI Taxonomy" id="48416"/>
    <lineage>
        <taxon>Eukaryota</taxon>
        <taxon>Metazoa</taxon>
        <taxon>Chordata</taxon>
        <taxon>Craniata</taxon>
        <taxon>Vertebrata</taxon>
        <taxon>Euteleostomi</taxon>
        <taxon>Actinopterygii</taxon>
        <taxon>Neopterygii</taxon>
        <taxon>Teleostei</taxon>
        <taxon>Neoteleostei</taxon>
        <taxon>Acanthomorphata</taxon>
        <taxon>Eupercaria</taxon>
        <taxon>Perciformes</taxon>
        <taxon>Cottioidei</taxon>
        <taxon>Zoarcales</taxon>
        <taxon>Zoarcidae</taxon>
        <taxon>Zoarcinae</taxon>
        <taxon>Zoarces</taxon>
    </lineage>
</organism>
<dbReference type="PANTHER" id="PTHR12015:SF108">
    <property type="entry name" value="C-C MOTIF CHEMOKINE 20"/>
    <property type="match status" value="1"/>
</dbReference>
<protein>
    <recommendedName>
        <fullName evidence="4">Chemokine interleukin-8-like domain-containing protein</fullName>
    </recommendedName>
</protein>
<dbReference type="PANTHER" id="PTHR12015">
    <property type="entry name" value="SMALL INDUCIBLE CYTOKINE A"/>
    <property type="match status" value="1"/>
</dbReference>
<dbReference type="Proteomes" id="UP001488805">
    <property type="component" value="Unassembled WGS sequence"/>
</dbReference>
<dbReference type="Gene3D" id="2.40.50.40">
    <property type="match status" value="1"/>
</dbReference>
<dbReference type="Pfam" id="PF00048">
    <property type="entry name" value="IL8"/>
    <property type="match status" value="1"/>
</dbReference>
<dbReference type="SMART" id="SM00199">
    <property type="entry name" value="SCY"/>
    <property type="match status" value="1"/>
</dbReference>
<feature type="compositionally biased region" description="Polar residues" evidence="2">
    <location>
        <begin position="106"/>
        <end position="124"/>
    </location>
</feature>
<feature type="chain" id="PRO_5043564825" description="Chemokine interleukin-8-like domain-containing protein" evidence="3">
    <location>
        <begin position="20"/>
        <end position="144"/>
    </location>
</feature>
<evidence type="ECO:0000256" key="2">
    <source>
        <dbReference type="SAM" id="MobiDB-lite"/>
    </source>
</evidence>
<sequence>MTFSLVLAALLCFTPWMSAVHATQAPVTSCCEVWSNTKVNCNRIRNYTIQTDGDCSINAVVFLTVKGKTICSDPNSGWTKRVILKVDKEKSNQKALQDKGHDEEGSTSSTTPAVSRPLKTTPQNGRRRQKNKSRGGRRGQKKCV</sequence>
<dbReference type="GO" id="GO:0006955">
    <property type="term" value="P:immune response"/>
    <property type="evidence" value="ECO:0007669"/>
    <property type="project" value="InterPro"/>
</dbReference>
<dbReference type="InterPro" id="IPR036048">
    <property type="entry name" value="Interleukin_8-like_sf"/>
</dbReference>
<feature type="compositionally biased region" description="Basic and acidic residues" evidence="2">
    <location>
        <begin position="90"/>
        <end position="104"/>
    </location>
</feature>
<dbReference type="CDD" id="cd00272">
    <property type="entry name" value="Chemokine_CC"/>
    <property type="match status" value="1"/>
</dbReference>
<accession>A0AAW1FXB5</accession>
<dbReference type="InterPro" id="IPR001811">
    <property type="entry name" value="Chemokine_IL8-like_dom"/>
</dbReference>
<keyword evidence="1" id="KW-0202">Cytokine</keyword>
<evidence type="ECO:0000313" key="6">
    <source>
        <dbReference type="Proteomes" id="UP001488805"/>
    </source>
</evidence>
<proteinExistence type="predicted"/>
<dbReference type="AlphaFoldDB" id="A0AAW1FXB5"/>
<evidence type="ECO:0000256" key="3">
    <source>
        <dbReference type="SAM" id="SignalP"/>
    </source>
</evidence>